<keyword evidence="6" id="KW-1185">Reference proteome</keyword>
<protein>
    <submittedName>
        <fullName evidence="7">Uncharacterized protein</fullName>
    </submittedName>
</protein>
<feature type="transmembrane region" description="Helical" evidence="5">
    <location>
        <begin position="47"/>
        <end position="65"/>
    </location>
</feature>
<dbReference type="RefSeq" id="XP_030984628.1">
    <property type="nucleotide sequence ID" value="XM_031123646.1"/>
</dbReference>
<organism evidence="6 7">
    <name type="scientific">Pyricularia grisea</name>
    <name type="common">Crabgrass-specific blast fungus</name>
    <name type="synonym">Magnaporthe grisea</name>
    <dbReference type="NCBI Taxonomy" id="148305"/>
    <lineage>
        <taxon>Eukaryota</taxon>
        <taxon>Fungi</taxon>
        <taxon>Dikarya</taxon>
        <taxon>Ascomycota</taxon>
        <taxon>Pezizomycotina</taxon>
        <taxon>Sordariomycetes</taxon>
        <taxon>Sordariomycetidae</taxon>
        <taxon>Magnaporthales</taxon>
        <taxon>Pyriculariaceae</taxon>
        <taxon>Pyricularia</taxon>
    </lineage>
</organism>
<evidence type="ECO:0000256" key="2">
    <source>
        <dbReference type="ARBA" id="ARBA00022692"/>
    </source>
</evidence>
<reference evidence="7" key="3">
    <citation type="submission" date="2025-08" db="UniProtKB">
        <authorList>
            <consortium name="RefSeq"/>
        </authorList>
    </citation>
    <scope>IDENTIFICATION</scope>
    <source>
        <strain evidence="7">NI907</strain>
    </source>
</reference>
<dbReference type="GO" id="GO:0005886">
    <property type="term" value="C:plasma membrane"/>
    <property type="evidence" value="ECO:0007669"/>
    <property type="project" value="TreeGrafter"/>
</dbReference>
<comment type="subcellular location">
    <subcellularLocation>
        <location evidence="1">Membrane</location>
        <topology evidence="1">Multi-pass membrane protein</topology>
    </subcellularLocation>
</comment>
<dbReference type="Proteomes" id="UP000515153">
    <property type="component" value="Unplaced"/>
</dbReference>
<dbReference type="KEGG" id="pgri:PgNI_03592"/>
<name>A0A6P8BBP5_PYRGI</name>
<feature type="transmembrane region" description="Helical" evidence="5">
    <location>
        <begin position="77"/>
        <end position="97"/>
    </location>
</feature>
<proteinExistence type="predicted"/>
<keyword evidence="4 5" id="KW-0472">Membrane</keyword>
<evidence type="ECO:0000313" key="6">
    <source>
        <dbReference type="Proteomes" id="UP000515153"/>
    </source>
</evidence>
<dbReference type="PANTHER" id="PTHR23501">
    <property type="entry name" value="MAJOR FACILITATOR SUPERFAMILY"/>
    <property type="match status" value="1"/>
</dbReference>
<accession>A0A6P8BBP5</accession>
<evidence type="ECO:0000256" key="5">
    <source>
        <dbReference type="SAM" id="Phobius"/>
    </source>
</evidence>
<dbReference type="AlphaFoldDB" id="A0A6P8BBP5"/>
<dbReference type="GeneID" id="41958555"/>
<sequence length="296" mass="31843">MNSNLGPYVTSAFSRHGLLAMVGIVARPGLMFMAISNGIETYAAANVFWSVGSVGVGFVHTVLVLDLTSKSSFRWDSGASAIIFPYFSASICVVLWLDLRKVKRQGLVPDQASGARNTVQSIIFCLNEFDGMLLLRIAMLPWKSLKGRTILGAALTASILFVRAGDLRQIPKACFNETIIICEQLTVMSVVPHNQGAVMLALVRLATSVRSSIGRAISGGIWTNQPPLSLLTGMLPADQKPMRPSSTARCRCSCRICLASPTRNAIIAAYGDVQRKLDIAGSCLMPLALGVVFFCE</sequence>
<reference evidence="7" key="1">
    <citation type="journal article" date="2019" name="Mol. Biol. Evol.">
        <title>Blast fungal genomes show frequent chromosomal changes, gene gains and losses, and effector gene turnover.</title>
        <authorList>
            <person name="Gomez Luciano L.B."/>
            <person name="Jason Tsai I."/>
            <person name="Chuma I."/>
            <person name="Tosa Y."/>
            <person name="Chen Y.H."/>
            <person name="Li J.Y."/>
            <person name="Li M.Y."/>
            <person name="Jade Lu M.Y."/>
            <person name="Nakayashiki H."/>
            <person name="Li W.H."/>
        </authorList>
    </citation>
    <scope>NUCLEOTIDE SEQUENCE</scope>
    <source>
        <strain evidence="7">NI907</strain>
    </source>
</reference>
<reference evidence="7" key="2">
    <citation type="submission" date="2019-10" db="EMBL/GenBank/DDBJ databases">
        <authorList>
            <consortium name="NCBI Genome Project"/>
        </authorList>
    </citation>
    <scope>NUCLEOTIDE SEQUENCE</scope>
    <source>
        <strain evidence="7">NI907</strain>
    </source>
</reference>
<gene>
    <name evidence="7" type="ORF">PgNI_03592</name>
</gene>
<keyword evidence="2 5" id="KW-0812">Transmembrane</keyword>
<evidence type="ECO:0000256" key="4">
    <source>
        <dbReference type="ARBA" id="ARBA00023136"/>
    </source>
</evidence>
<evidence type="ECO:0000256" key="3">
    <source>
        <dbReference type="ARBA" id="ARBA00022989"/>
    </source>
</evidence>
<evidence type="ECO:0000313" key="7">
    <source>
        <dbReference type="RefSeq" id="XP_030984628.1"/>
    </source>
</evidence>
<dbReference type="PANTHER" id="PTHR23501:SF55">
    <property type="entry name" value="SIDEROPHORE IRON TRANSPORTER, PUTATIVE (AFU_ORTHOLOGUE AFUA_3G03440)-RELATED"/>
    <property type="match status" value="1"/>
</dbReference>
<keyword evidence="3 5" id="KW-1133">Transmembrane helix</keyword>
<evidence type="ECO:0000256" key="1">
    <source>
        <dbReference type="ARBA" id="ARBA00004141"/>
    </source>
</evidence>
<dbReference type="GO" id="GO:0022857">
    <property type="term" value="F:transmembrane transporter activity"/>
    <property type="evidence" value="ECO:0007669"/>
    <property type="project" value="TreeGrafter"/>
</dbReference>
<feature type="transmembrane region" description="Helical" evidence="5">
    <location>
        <begin position="12"/>
        <end position="35"/>
    </location>
</feature>